<evidence type="ECO:0000313" key="2">
    <source>
        <dbReference type="EMBL" id="MEI4273430.1"/>
    </source>
</evidence>
<protein>
    <submittedName>
        <fullName evidence="2">Uncharacterized protein</fullName>
    </submittedName>
</protein>
<accession>A0ABU8DX56</accession>
<evidence type="ECO:0000313" key="3">
    <source>
        <dbReference type="Proteomes" id="UP001361570"/>
    </source>
</evidence>
<gene>
    <name evidence="2" type="ORF">TEK04_17045</name>
</gene>
<sequence length="278" mass="27615">MRPRSVPVVLGAVLALAACGQPAGSSGAPAPSGVGLPAADDALVLRVEQVGGFTVAGAELSRLPSVSVYADGRVLSPAPVAAIYPAPAWPAVQLTRVDDAELADLLQAALDAGVTDTADLGTGGLADATTTVVTVTTAEGTSRREVYALREAQGAPSLTAEQVAARQELAGLVDRLDEVVATSGELWSPTAVAALASTYTADPVVTAEPVAWPGPELPGEPVGAGFGCTVATGDLAAAVVAAAQRATSATPWVDGDATWSVAFRPLLPDEGGCADLTG</sequence>
<comment type="caution">
    <text evidence="2">The sequence shown here is derived from an EMBL/GenBank/DDBJ whole genome shotgun (WGS) entry which is preliminary data.</text>
</comment>
<dbReference type="Proteomes" id="UP001361570">
    <property type="component" value="Unassembled WGS sequence"/>
</dbReference>
<feature type="chain" id="PRO_5045255140" evidence="1">
    <location>
        <begin position="18"/>
        <end position="278"/>
    </location>
</feature>
<keyword evidence="1" id="KW-0732">Signal</keyword>
<dbReference type="RefSeq" id="WP_336405550.1">
    <property type="nucleotide sequence ID" value="NZ_JBAPLU010000020.1"/>
</dbReference>
<feature type="signal peptide" evidence="1">
    <location>
        <begin position="1"/>
        <end position="17"/>
    </location>
</feature>
<dbReference type="PROSITE" id="PS51257">
    <property type="entry name" value="PROKAR_LIPOPROTEIN"/>
    <property type="match status" value="1"/>
</dbReference>
<proteinExistence type="predicted"/>
<dbReference type="EMBL" id="JBAPLU010000020">
    <property type="protein sequence ID" value="MEI4273430.1"/>
    <property type="molecule type" value="Genomic_DNA"/>
</dbReference>
<evidence type="ECO:0000256" key="1">
    <source>
        <dbReference type="SAM" id="SignalP"/>
    </source>
</evidence>
<organism evidence="2 3">
    <name type="scientific">Klenkia sesuvii</name>
    <dbReference type="NCBI Taxonomy" id="3103137"/>
    <lineage>
        <taxon>Bacteria</taxon>
        <taxon>Bacillati</taxon>
        <taxon>Actinomycetota</taxon>
        <taxon>Actinomycetes</taxon>
        <taxon>Geodermatophilales</taxon>
        <taxon>Geodermatophilaceae</taxon>
        <taxon>Klenkia</taxon>
    </lineage>
</organism>
<reference evidence="2 3" key="1">
    <citation type="submission" date="2024-03" db="EMBL/GenBank/DDBJ databases">
        <title>Draft genome sequence of Klenkia sp. LSe6-5.</title>
        <authorList>
            <person name="Duangmal K."/>
            <person name="Chantavorakit T."/>
        </authorList>
    </citation>
    <scope>NUCLEOTIDE SEQUENCE [LARGE SCALE GENOMIC DNA]</scope>
    <source>
        <strain evidence="2 3">LSe6-5</strain>
    </source>
</reference>
<keyword evidence="3" id="KW-1185">Reference proteome</keyword>
<name>A0ABU8DX56_9ACTN</name>